<protein>
    <recommendedName>
        <fullName evidence="10">D-alanine--D-alanine ligase</fullName>
        <ecNumber evidence="10">6.3.2.4</ecNumber>
    </recommendedName>
    <alternativeName>
        <fullName evidence="10">D-Ala-D-Ala ligase</fullName>
    </alternativeName>
    <alternativeName>
        <fullName evidence="10">D-alanylalanine synthetase</fullName>
    </alternativeName>
</protein>
<dbReference type="NCBIfam" id="TIGR01205">
    <property type="entry name" value="D_ala_D_alaTIGR"/>
    <property type="match status" value="1"/>
</dbReference>
<keyword evidence="5 12" id="KW-0547">Nucleotide-binding</keyword>
<comment type="function">
    <text evidence="10">Cell wall formation.</text>
</comment>
<dbReference type="InterPro" id="IPR000291">
    <property type="entry name" value="D-Ala_lig_Van_CS"/>
</dbReference>
<accession>A0A800N7Y2</accession>
<dbReference type="SUPFAM" id="SSF56059">
    <property type="entry name" value="Glutathione synthetase ATP-binding domain-like"/>
    <property type="match status" value="1"/>
</dbReference>
<evidence type="ECO:0000256" key="9">
    <source>
        <dbReference type="ARBA" id="ARBA00023316"/>
    </source>
</evidence>
<dbReference type="GO" id="GO:0071555">
    <property type="term" value="P:cell wall organization"/>
    <property type="evidence" value="ECO:0007669"/>
    <property type="project" value="UniProtKB-KW"/>
</dbReference>
<dbReference type="Gene3D" id="3.30.1490.20">
    <property type="entry name" value="ATP-grasp fold, A domain"/>
    <property type="match status" value="1"/>
</dbReference>
<dbReference type="GO" id="GO:0005737">
    <property type="term" value="C:cytoplasm"/>
    <property type="evidence" value="ECO:0007669"/>
    <property type="project" value="UniProtKB-SubCell"/>
</dbReference>
<keyword evidence="4 10" id="KW-0436">Ligase</keyword>
<dbReference type="Gene3D" id="3.40.50.20">
    <property type="match status" value="1"/>
</dbReference>
<dbReference type="EMBL" id="VDEM01000134">
    <property type="protein sequence ID" value="KAF0821255.1"/>
    <property type="molecule type" value="Genomic_DNA"/>
</dbReference>
<evidence type="ECO:0000256" key="8">
    <source>
        <dbReference type="ARBA" id="ARBA00022984"/>
    </source>
</evidence>
<evidence type="ECO:0000256" key="11">
    <source>
        <dbReference type="PIRSR" id="PIRSR039102-3"/>
    </source>
</evidence>
<evidence type="ECO:0000313" key="14">
    <source>
        <dbReference type="EMBL" id="KAF0821255.1"/>
    </source>
</evidence>
<evidence type="ECO:0000256" key="1">
    <source>
        <dbReference type="ARBA" id="ARBA00004496"/>
    </source>
</evidence>
<keyword evidence="9 10" id="KW-0961">Cell wall biogenesis/degradation</keyword>
<comment type="similarity">
    <text evidence="2 10">Belongs to the D-alanine--D-alanine ligase family.</text>
</comment>
<comment type="caution">
    <text evidence="14">The sequence shown here is derived from an EMBL/GenBank/DDBJ whole genome shotgun (WGS) entry which is preliminary data.</text>
</comment>
<sequence>MIPYKVVVLAGGESSEREISLKTGTSVYEATKSLGLDSELRIVNTFNDIISSPFHKDTYVFLGLHGGFGEDGRVQGFLSGKGIPFNGADHIASGISMNKALTKDIAFALGINFPNHFILKTDEFEKGIFQFISNHLGTPFIVKPNSQGCSKGVFIVEHETQFNRAITQLQEFDDCILLEEFIRGQEITVGLLDNEILPIVDVVNESTIFDYHAKFTPGYTTYRQTALPIKNQEKVREISLDLFKRLGIKDYGRIDFIVKENGTPYILEINTLPGLNQHSCYPEACYLKGISYDQMIKSIIEASIKARTSLSRIY</sequence>
<keyword evidence="11" id="KW-0460">Magnesium</keyword>
<dbReference type="OrthoDB" id="9813261at2"/>
<feature type="domain" description="ATP-grasp" evidence="13">
    <location>
        <begin position="103"/>
        <end position="301"/>
    </location>
</feature>
<dbReference type="HAMAP" id="MF_00047">
    <property type="entry name" value="Dala_Dala_lig"/>
    <property type="match status" value="1"/>
</dbReference>
<feature type="binding site" evidence="11">
    <location>
        <position position="268"/>
    </location>
    <ligand>
        <name>Mg(2+)</name>
        <dbReference type="ChEBI" id="CHEBI:18420"/>
        <label>2</label>
    </ligand>
</feature>
<keyword evidence="7 10" id="KW-0133">Cell shape</keyword>
<gene>
    <name evidence="10" type="primary">ddl</name>
    <name evidence="14" type="ORF">KIS1582_5040</name>
</gene>
<dbReference type="UniPathway" id="UPA00219"/>
<dbReference type="PIRSF" id="PIRSF039102">
    <property type="entry name" value="Ddl/VanB"/>
    <property type="match status" value="1"/>
</dbReference>
<feature type="binding site" evidence="11">
    <location>
        <position position="268"/>
    </location>
    <ligand>
        <name>Mg(2+)</name>
        <dbReference type="ChEBI" id="CHEBI:18420"/>
        <label>1</label>
    </ligand>
</feature>
<dbReference type="Gene3D" id="3.30.470.20">
    <property type="entry name" value="ATP-grasp fold, B domain"/>
    <property type="match status" value="1"/>
</dbReference>
<evidence type="ECO:0000256" key="12">
    <source>
        <dbReference type="PROSITE-ProRule" id="PRU00409"/>
    </source>
</evidence>
<feature type="binding site" evidence="11">
    <location>
        <position position="255"/>
    </location>
    <ligand>
        <name>Mg(2+)</name>
        <dbReference type="ChEBI" id="CHEBI:18420"/>
        <label>1</label>
    </ligand>
</feature>
<comment type="pathway">
    <text evidence="10">Cell wall biogenesis; peptidoglycan biosynthesis.</text>
</comment>
<evidence type="ECO:0000256" key="10">
    <source>
        <dbReference type="HAMAP-Rule" id="MF_00047"/>
    </source>
</evidence>
<evidence type="ECO:0000313" key="15">
    <source>
        <dbReference type="Proteomes" id="UP000465778"/>
    </source>
</evidence>
<keyword evidence="11" id="KW-0479">Metal-binding</keyword>
<keyword evidence="11" id="KW-0464">Manganese</keyword>
<dbReference type="Proteomes" id="UP000465778">
    <property type="component" value="Unassembled WGS sequence"/>
</dbReference>
<dbReference type="AlphaFoldDB" id="A0A800N7Y2"/>
<dbReference type="NCBIfam" id="NF002378">
    <property type="entry name" value="PRK01372.1"/>
    <property type="match status" value="1"/>
</dbReference>
<keyword evidence="6 12" id="KW-0067">ATP-binding</keyword>
<dbReference type="InterPro" id="IPR011095">
    <property type="entry name" value="Dala_Dala_lig_C"/>
</dbReference>
<dbReference type="GO" id="GO:0009252">
    <property type="term" value="P:peptidoglycan biosynthetic process"/>
    <property type="evidence" value="ECO:0007669"/>
    <property type="project" value="UniProtKB-UniRule"/>
</dbReference>
<evidence type="ECO:0000256" key="7">
    <source>
        <dbReference type="ARBA" id="ARBA00022960"/>
    </source>
</evidence>
<dbReference type="GO" id="GO:0008716">
    <property type="term" value="F:D-alanine-D-alanine ligase activity"/>
    <property type="evidence" value="ECO:0007669"/>
    <property type="project" value="UniProtKB-UniRule"/>
</dbReference>
<reference evidence="14 15" key="1">
    <citation type="journal article" date="2020" name="G3 (Bethesda)">
        <title>Whole Genome Sequencing and Comparative Genomics of Two Nematicidal Bacillus Strains Reveals a Wide Range of Possible Virulence Factors.</title>
        <authorList>
            <person name="Susic N."/>
            <person name="Janezic S."/>
            <person name="Rupnik M."/>
            <person name="Geric Stare B."/>
        </authorList>
    </citation>
    <scope>NUCLEOTIDE SEQUENCE [LARGE SCALE GENOMIC DNA]</scope>
    <source>
        <strain evidence="14 15">I-1582</strain>
    </source>
</reference>
<dbReference type="Pfam" id="PF07478">
    <property type="entry name" value="Dala_Dala_lig_C"/>
    <property type="match status" value="1"/>
</dbReference>
<evidence type="ECO:0000256" key="5">
    <source>
        <dbReference type="ARBA" id="ARBA00022741"/>
    </source>
</evidence>
<dbReference type="InterPro" id="IPR016185">
    <property type="entry name" value="PreATP-grasp_dom_sf"/>
</dbReference>
<name>A0A800N7Y2_CYTFI</name>
<organism evidence="14 15">
    <name type="scientific">Cytobacillus firmus</name>
    <name type="common">Bacillus firmus</name>
    <dbReference type="NCBI Taxonomy" id="1399"/>
    <lineage>
        <taxon>Bacteria</taxon>
        <taxon>Bacillati</taxon>
        <taxon>Bacillota</taxon>
        <taxon>Bacilli</taxon>
        <taxon>Bacillales</taxon>
        <taxon>Bacillaceae</taxon>
        <taxon>Cytobacillus</taxon>
    </lineage>
</organism>
<evidence type="ECO:0000256" key="2">
    <source>
        <dbReference type="ARBA" id="ARBA00010871"/>
    </source>
</evidence>
<comment type="subcellular location">
    <subcellularLocation>
        <location evidence="1 10">Cytoplasm</location>
    </subcellularLocation>
</comment>
<evidence type="ECO:0000259" key="13">
    <source>
        <dbReference type="PROSITE" id="PS50975"/>
    </source>
</evidence>
<dbReference type="GO" id="GO:0008360">
    <property type="term" value="P:regulation of cell shape"/>
    <property type="evidence" value="ECO:0007669"/>
    <property type="project" value="UniProtKB-KW"/>
</dbReference>
<evidence type="ECO:0000256" key="6">
    <source>
        <dbReference type="ARBA" id="ARBA00022840"/>
    </source>
</evidence>
<dbReference type="GO" id="GO:0005524">
    <property type="term" value="F:ATP binding"/>
    <property type="evidence" value="ECO:0007669"/>
    <property type="project" value="UniProtKB-UniRule"/>
</dbReference>
<evidence type="ECO:0000256" key="4">
    <source>
        <dbReference type="ARBA" id="ARBA00022598"/>
    </source>
</evidence>
<dbReference type="InterPro" id="IPR005905">
    <property type="entry name" value="D_ala_D_ala"/>
</dbReference>
<dbReference type="RefSeq" id="WP_159347341.1">
    <property type="nucleotide sequence ID" value="NZ_JBALOT010000084.1"/>
</dbReference>
<dbReference type="PROSITE" id="PS00844">
    <property type="entry name" value="DALA_DALA_LIGASE_2"/>
    <property type="match status" value="1"/>
</dbReference>
<feature type="binding site" evidence="11">
    <location>
        <position position="270"/>
    </location>
    <ligand>
        <name>Mg(2+)</name>
        <dbReference type="ChEBI" id="CHEBI:18420"/>
        <label>2</label>
    </ligand>
</feature>
<dbReference type="EC" id="6.3.2.4" evidence="10"/>
<dbReference type="PROSITE" id="PS50975">
    <property type="entry name" value="ATP_GRASP"/>
    <property type="match status" value="1"/>
</dbReference>
<dbReference type="GO" id="GO:0046872">
    <property type="term" value="F:metal ion binding"/>
    <property type="evidence" value="ECO:0007669"/>
    <property type="project" value="UniProtKB-KW"/>
</dbReference>
<comment type="cofactor">
    <cofactor evidence="11">
        <name>Mg(2+)</name>
        <dbReference type="ChEBI" id="CHEBI:18420"/>
    </cofactor>
    <cofactor evidence="11">
        <name>Mn(2+)</name>
        <dbReference type="ChEBI" id="CHEBI:29035"/>
    </cofactor>
    <text evidence="11">Binds 2 magnesium or manganese ions per subunit.</text>
</comment>
<keyword evidence="8 10" id="KW-0573">Peptidoglycan synthesis</keyword>
<evidence type="ECO:0000256" key="3">
    <source>
        <dbReference type="ARBA" id="ARBA00022490"/>
    </source>
</evidence>
<dbReference type="SUPFAM" id="SSF52440">
    <property type="entry name" value="PreATP-grasp domain"/>
    <property type="match status" value="1"/>
</dbReference>
<dbReference type="PANTHER" id="PTHR23132">
    <property type="entry name" value="D-ALANINE--D-ALANINE LIGASE"/>
    <property type="match status" value="1"/>
</dbReference>
<dbReference type="InterPro" id="IPR013815">
    <property type="entry name" value="ATP_grasp_subdomain_1"/>
</dbReference>
<comment type="catalytic activity">
    <reaction evidence="10">
        <text>2 D-alanine + ATP = D-alanyl-D-alanine + ADP + phosphate + H(+)</text>
        <dbReference type="Rhea" id="RHEA:11224"/>
        <dbReference type="ChEBI" id="CHEBI:15378"/>
        <dbReference type="ChEBI" id="CHEBI:30616"/>
        <dbReference type="ChEBI" id="CHEBI:43474"/>
        <dbReference type="ChEBI" id="CHEBI:57416"/>
        <dbReference type="ChEBI" id="CHEBI:57822"/>
        <dbReference type="ChEBI" id="CHEBI:456216"/>
        <dbReference type="EC" id="6.3.2.4"/>
    </reaction>
</comment>
<proteinExistence type="inferred from homology"/>
<dbReference type="InterPro" id="IPR011761">
    <property type="entry name" value="ATP-grasp"/>
</dbReference>
<dbReference type="PANTHER" id="PTHR23132:SF23">
    <property type="entry name" value="D-ALANINE--D-ALANINE LIGASE B"/>
    <property type="match status" value="1"/>
</dbReference>
<dbReference type="PROSITE" id="PS00843">
    <property type="entry name" value="DALA_DALA_LIGASE_1"/>
    <property type="match status" value="1"/>
</dbReference>
<keyword evidence="3 10" id="KW-0963">Cytoplasm</keyword>